<evidence type="ECO:0000313" key="2">
    <source>
        <dbReference type="EMBL" id="GGE25240.1"/>
    </source>
</evidence>
<name>A0A917A3Z5_9RHOB</name>
<keyword evidence="3" id="KW-1185">Reference proteome</keyword>
<accession>A0A917A3Z5</accession>
<gene>
    <name evidence="2" type="ORF">GCM10011360_12060</name>
</gene>
<protein>
    <submittedName>
        <fullName evidence="2">Histidine phosphotransferase</fullName>
    </submittedName>
</protein>
<dbReference type="Pfam" id="PF10090">
    <property type="entry name" value="HPTransfase"/>
    <property type="match status" value="1"/>
</dbReference>
<dbReference type="EMBL" id="BMFJ01000001">
    <property type="protein sequence ID" value="GGE25240.1"/>
    <property type="molecule type" value="Genomic_DNA"/>
</dbReference>
<reference evidence="3" key="1">
    <citation type="journal article" date="2019" name="Int. J. Syst. Evol. Microbiol.">
        <title>The Global Catalogue of Microorganisms (GCM) 10K type strain sequencing project: providing services to taxonomists for standard genome sequencing and annotation.</title>
        <authorList>
            <consortium name="The Broad Institute Genomics Platform"/>
            <consortium name="The Broad Institute Genome Sequencing Center for Infectious Disease"/>
            <person name="Wu L."/>
            <person name="Ma J."/>
        </authorList>
    </citation>
    <scope>NUCLEOTIDE SEQUENCE [LARGE SCALE GENOMIC DNA]</scope>
    <source>
        <strain evidence="3">CGMCC 1.12664</strain>
    </source>
</reference>
<comment type="caution">
    <text evidence="2">The sequence shown here is derived from an EMBL/GenBank/DDBJ whole genome shotgun (WGS) entry which is preliminary data.</text>
</comment>
<dbReference type="InterPro" id="IPR036890">
    <property type="entry name" value="HATPase_C_sf"/>
</dbReference>
<evidence type="ECO:0000259" key="1">
    <source>
        <dbReference type="Pfam" id="PF10090"/>
    </source>
</evidence>
<dbReference type="Gene3D" id="1.10.287.130">
    <property type="match status" value="1"/>
</dbReference>
<feature type="domain" description="Histidine phosphotransferase ChpT C-terminal" evidence="1">
    <location>
        <begin position="77"/>
        <end position="189"/>
    </location>
</feature>
<organism evidence="2 3">
    <name type="scientific">Primorskyibacter flagellatus</name>
    <dbReference type="NCBI Taxonomy" id="1387277"/>
    <lineage>
        <taxon>Bacteria</taxon>
        <taxon>Pseudomonadati</taxon>
        <taxon>Pseudomonadota</taxon>
        <taxon>Alphaproteobacteria</taxon>
        <taxon>Rhodobacterales</taxon>
        <taxon>Roseobacteraceae</taxon>
        <taxon>Primorskyibacter</taxon>
    </lineage>
</organism>
<dbReference type="RefSeq" id="WP_188476759.1">
    <property type="nucleotide sequence ID" value="NZ_BMFJ01000001.1"/>
</dbReference>
<dbReference type="Gene3D" id="3.30.565.10">
    <property type="entry name" value="Histidine kinase-like ATPase, C-terminal domain"/>
    <property type="match status" value="1"/>
</dbReference>
<dbReference type="Proteomes" id="UP000612855">
    <property type="component" value="Unassembled WGS sequence"/>
</dbReference>
<dbReference type="InterPro" id="IPR018762">
    <property type="entry name" value="ChpT_C"/>
</dbReference>
<proteinExistence type="predicted"/>
<evidence type="ECO:0000313" key="3">
    <source>
        <dbReference type="Proteomes" id="UP000612855"/>
    </source>
</evidence>
<sequence>MADDTGLLGALIGSRICHDLISPVGAIQNGIELLTLEGRGGPELALIEESVANASARIRFMRVAFGRAAAGQSIGRREIVGILDDLARGGRIRYDWTTRDDCDRAAVQEIFLAAMCLESAMPRGGRISIARDNGNWAVSADTDLSRPDPALWQMLKGERRPAETVQPAHVQFLLLSMLLEARGAAAEVTEGDGTVTLAFHA</sequence>
<dbReference type="AlphaFoldDB" id="A0A917A3Z5"/>